<gene>
    <name evidence="1" type="ORF">XBI1_2800032</name>
</gene>
<name>A0A077QNR5_XENBV</name>
<proteinExistence type="predicted"/>
<dbReference type="HOGENOM" id="CLU_3241546_0_0_6"/>
<accession>A0A077QNR5</accession>
<protein>
    <submittedName>
        <fullName evidence="1">Uncharacterized protein</fullName>
    </submittedName>
</protein>
<dbReference type="AlphaFoldDB" id="A0A077QNR5"/>
<organism evidence="1">
    <name type="scientific">Xenorhabdus bovienii str. Intermedium</name>
    <dbReference type="NCBI Taxonomy" id="1379677"/>
    <lineage>
        <taxon>Bacteria</taxon>
        <taxon>Pseudomonadati</taxon>
        <taxon>Pseudomonadota</taxon>
        <taxon>Gammaproteobacteria</taxon>
        <taxon>Enterobacterales</taxon>
        <taxon>Morganellaceae</taxon>
        <taxon>Xenorhabdus</taxon>
    </lineage>
</organism>
<comment type="caution">
    <text evidence="1">The sequence shown here is derived from an EMBL/GenBank/DDBJ whole genome shotgun (WGS) entry which is preliminary data.</text>
</comment>
<sequence length="43" mass="4788">MHSMRICSNLSASINLLILFNFVDSPESKLTYKTFVGANKKAP</sequence>
<dbReference type="EMBL" id="CBTB010000202">
    <property type="protein sequence ID" value="CDH33906.1"/>
    <property type="molecule type" value="Genomic_DNA"/>
</dbReference>
<reference evidence="1" key="1">
    <citation type="submission" date="2013-07" db="EMBL/GenBank/DDBJ databases">
        <title>Sub-species coevolution in mutualistic symbiosis.</title>
        <authorList>
            <person name="Murfin K."/>
            <person name="Klassen J."/>
            <person name="Lee M."/>
            <person name="Forst S."/>
            <person name="Stock P."/>
            <person name="Goodrich-Blair H."/>
        </authorList>
    </citation>
    <scope>NUCLEOTIDE SEQUENCE [LARGE SCALE GENOMIC DNA]</scope>
    <source>
        <strain evidence="1">Intermedium</strain>
    </source>
</reference>
<evidence type="ECO:0000313" key="1">
    <source>
        <dbReference type="EMBL" id="CDH33906.1"/>
    </source>
</evidence>
<dbReference type="Proteomes" id="UP000028480">
    <property type="component" value="Unassembled WGS sequence"/>
</dbReference>